<comment type="catalytic activity">
    <reaction evidence="9">
        <text>ATP + H2O = ADP + phosphate + H(+)</text>
        <dbReference type="Rhea" id="RHEA:13065"/>
        <dbReference type="ChEBI" id="CHEBI:15377"/>
        <dbReference type="ChEBI" id="CHEBI:15378"/>
        <dbReference type="ChEBI" id="CHEBI:30616"/>
        <dbReference type="ChEBI" id="CHEBI:43474"/>
        <dbReference type="ChEBI" id="CHEBI:456216"/>
        <dbReference type="EC" id="5.6.2.4"/>
    </reaction>
</comment>
<dbReference type="GO" id="GO:0003677">
    <property type="term" value="F:DNA binding"/>
    <property type="evidence" value="ECO:0007669"/>
    <property type="project" value="InterPro"/>
</dbReference>
<keyword evidence="5 10" id="KW-0067">ATP-binding</keyword>
<dbReference type="GO" id="GO:0005524">
    <property type="term" value="F:ATP binding"/>
    <property type="evidence" value="ECO:0007669"/>
    <property type="project" value="UniProtKB-UniRule"/>
</dbReference>
<evidence type="ECO:0000256" key="7">
    <source>
        <dbReference type="ARBA" id="ARBA00034617"/>
    </source>
</evidence>
<comment type="caution">
    <text evidence="13">The sequence shown here is derived from an EMBL/GenBank/DDBJ whole genome shotgun (WGS) entry which is preliminary data.</text>
</comment>
<evidence type="ECO:0000259" key="11">
    <source>
        <dbReference type="PROSITE" id="PS51198"/>
    </source>
</evidence>
<dbReference type="OrthoDB" id="9806690at2"/>
<comment type="catalytic activity">
    <reaction evidence="7">
        <text>Couples ATP hydrolysis with the unwinding of duplex DNA by translocating in the 3'-5' direction.</text>
        <dbReference type="EC" id="5.6.2.4"/>
    </reaction>
</comment>
<dbReference type="InterPro" id="IPR027417">
    <property type="entry name" value="P-loop_NTPase"/>
</dbReference>
<dbReference type="CDD" id="cd17932">
    <property type="entry name" value="DEXQc_UvrD"/>
    <property type="match status" value="1"/>
</dbReference>
<evidence type="ECO:0000259" key="12">
    <source>
        <dbReference type="PROSITE" id="PS51217"/>
    </source>
</evidence>
<sequence length="671" mass="76360">MRLNDAQQQAVTYIDGPCLVLAGAGSGKTRVITAKIVNLITGHKLPAKTVCAVTFTNKAAAEMRERVAQELGQDCAKEIWISTFHSLGLGILRIEHNKVGLKRNFTLFDESDQFKIVRDLIREKYPLMLDGKAERDCIFDALQQISLWKGELRAPQDITPKTTLSSLYEEYQTYLKACNAADFDDLIFLTTKLLKSDPETASKWENYFRYVLVDEYQDTNTTQYELLKVLVSKRRRFTVVGDDDQSIYSWRGARPENINILAHDFPDLKVIKLEQNYRSSGRILHCANKIIENNEHLFKKSLFSNLDEGKKIAVIEVQDENAESERVASEILKHRYLYRKPWRDYAVLYRSNTQSRSIEKAFRSARIPCVITGGNSFFDMMEVKDILAWCRLLSNEGDNAALLRIINIPRRGIGAETLSTIASVASEYSVNLYTALRSKQLYAKLSSGQNKSITSFLELYNSLKNLLKAHQDLQLAQKLIDIIGYEGYLRGTGANDKSVEVKIKNVRTLMSWIEDLVKGRRGEPPLLFSQAVDKLGLREMMDKNEDGSENDAVQLMTLHSAKGLEFPYVFLIGMEEGILPHRNSLDMPNGIEEERRLAYVGVTRAKVELTITYCRERKKGREATANEPSRFIAEMPQEDLAREFLGAPKKIDKEESAMMLDRGLDMLKGLL</sequence>
<dbReference type="PANTHER" id="PTHR11070:SF64">
    <property type="entry name" value="ATP-DEPENDENT DNA HELICASE REP"/>
    <property type="match status" value="1"/>
</dbReference>
<comment type="similarity">
    <text evidence="1">Belongs to the helicase family. UvrD subfamily.</text>
</comment>
<dbReference type="InterPro" id="IPR000212">
    <property type="entry name" value="DNA_helicase_UvrD/REP"/>
</dbReference>
<dbReference type="HOGENOM" id="CLU_004585_5_2_6"/>
<dbReference type="AlphaFoldDB" id="E8LHG7"/>
<feature type="binding site" evidence="10">
    <location>
        <begin position="22"/>
        <end position="29"/>
    </location>
    <ligand>
        <name>ATP</name>
        <dbReference type="ChEBI" id="CHEBI:30616"/>
    </ligand>
</feature>
<protein>
    <recommendedName>
        <fullName evidence="8">DNA 3'-5' helicase</fullName>
        <ecNumber evidence="8">5.6.2.4</ecNumber>
    </recommendedName>
</protein>
<feature type="domain" description="UvrD-like helicase ATP-binding" evidence="11">
    <location>
        <begin position="1"/>
        <end position="280"/>
    </location>
</feature>
<dbReference type="GO" id="GO:0043138">
    <property type="term" value="F:3'-5' DNA helicase activity"/>
    <property type="evidence" value="ECO:0007669"/>
    <property type="project" value="UniProtKB-EC"/>
</dbReference>
<name>E8LHG7_SUCHY</name>
<evidence type="ECO:0000256" key="6">
    <source>
        <dbReference type="ARBA" id="ARBA00023235"/>
    </source>
</evidence>
<dbReference type="CDD" id="cd18807">
    <property type="entry name" value="SF1_C_UvrD"/>
    <property type="match status" value="1"/>
</dbReference>
<evidence type="ECO:0000313" key="14">
    <source>
        <dbReference type="Proteomes" id="UP000018458"/>
    </source>
</evidence>
<evidence type="ECO:0000256" key="10">
    <source>
        <dbReference type="PROSITE-ProRule" id="PRU00560"/>
    </source>
</evidence>
<dbReference type="GO" id="GO:0000725">
    <property type="term" value="P:recombinational repair"/>
    <property type="evidence" value="ECO:0007669"/>
    <property type="project" value="TreeGrafter"/>
</dbReference>
<feature type="domain" description="UvrD-like helicase C-terminal" evidence="12">
    <location>
        <begin position="281"/>
        <end position="563"/>
    </location>
</feature>
<dbReference type="Pfam" id="PF13361">
    <property type="entry name" value="UvrD_C"/>
    <property type="match status" value="1"/>
</dbReference>
<dbReference type="Gene3D" id="1.10.10.160">
    <property type="match status" value="1"/>
</dbReference>
<evidence type="ECO:0000256" key="9">
    <source>
        <dbReference type="ARBA" id="ARBA00048988"/>
    </source>
</evidence>
<reference evidence="13 14" key="1">
    <citation type="submission" date="2011-01" db="EMBL/GenBank/DDBJ databases">
        <authorList>
            <person name="Weinstock G."/>
            <person name="Sodergren E."/>
            <person name="Clifton S."/>
            <person name="Fulton L."/>
            <person name="Fulton B."/>
            <person name="Courtney L."/>
            <person name="Fronick C."/>
            <person name="Harrison M."/>
            <person name="Strong C."/>
            <person name="Farmer C."/>
            <person name="Delahaunty K."/>
            <person name="Markovic C."/>
            <person name="Hall O."/>
            <person name="Minx P."/>
            <person name="Tomlinson C."/>
            <person name="Mitreva M."/>
            <person name="Hou S."/>
            <person name="Chen J."/>
            <person name="Wollam A."/>
            <person name="Pepin K.H."/>
            <person name="Johnson M."/>
            <person name="Bhonagiri V."/>
            <person name="Zhang X."/>
            <person name="Suruliraj S."/>
            <person name="Warren W."/>
            <person name="Chinwalla A."/>
            <person name="Mardis E.R."/>
            <person name="Wilson R.K."/>
        </authorList>
    </citation>
    <scope>NUCLEOTIDE SEQUENCE [LARGE SCALE GENOMIC DNA]</scope>
    <source>
        <strain evidence="14">DSM 22608 / JCM 16073 / KCTC 15190 / YIT 12066</strain>
    </source>
</reference>
<evidence type="ECO:0000256" key="3">
    <source>
        <dbReference type="ARBA" id="ARBA00022801"/>
    </source>
</evidence>
<proteinExistence type="inferred from homology"/>
<keyword evidence="2 10" id="KW-0547">Nucleotide-binding</keyword>
<keyword evidence="3 10" id="KW-0378">Hydrolase</keyword>
<accession>E8LHG7</accession>
<dbReference type="EMBL" id="AEVO01000006">
    <property type="protein sequence ID" value="EFY08075.1"/>
    <property type="molecule type" value="Genomic_DNA"/>
</dbReference>
<organism evidence="13 14">
    <name type="scientific">Succinatimonas hippei (strain DSM 22608 / JCM 16073 / KCTC 15190 / YIT 12066)</name>
    <dbReference type="NCBI Taxonomy" id="762983"/>
    <lineage>
        <taxon>Bacteria</taxon>
        <taxon>Pseudomonadati</taxon>
        <taxon>Pseudomonadota</taxon>
        <taxon>Gammaproteobacteria</taxon>
        <taxon>Aeromonadales</taxon>
        <taxon>Succinivibrionaceae</taxon>
        <taxon>Succinatimonas</taxon>
    </lineage>
</organism>
<gene>
    <name evidence="13" type="ORF">HMPREF9444_00126</name>
</gene>
<keyword evidence="4 10" id="KW-0347">Helicase</keyword>
<dbReference type="InterPro" id="IPR014017">
    <property type="entry name" value="DNA_helicase_UvrD-like_C"/>
</dbReference>
<dbReference type="EC" id="5.6.2.4" evidence="8"/>
<evidence type="ECO:0000256" key="5">
    <source>
        <dbReference type="ARBA" id="ARBA00022840"/>
    </source>
</evidence>
<evidence type="ECO:0000256" key="4">
    <source>
        <dbReference type="ARBA" id="ARBA00022806"/>
    </source>
</evidence>
<dbReference type="Gene3D" id="3.40.50.300">
    <property type="entry name" value="P-loop containing nucleotide triphosphate hydrolases"/>
    <property type="match status" value="2"/>
</dbReference>
<dbReference type="RefSeq" id="WP_009142355.1">
    <property type="nucleotide sequence ID" value="NZ_GL830944.1"/>
</dbReference>
<dbReference type="STRING" id="762983.HMPREF9444_00126"/>
<dbReference type="GO" id="GO:0016887">
    <property type="term" value="F:ATP hydrolysis activity"/>
    <property type="evidence" value="ECO:0007669"/>
    <property type="project" value="RHEA"/>
</dbReference>
<dbReference type="Proteomes" id="UP000018458">
    <property type="component" value="Unassembled WGS sequence"/>
</dbReference>
<dbReference type="PANTHER" id="PTHR11070">
    <property type="entry name" value="UVRD / RECB / PCRA DNA HELICASE FAMILY MEMBER"/>
    <property type="match status" value="1"/>
</dbReference>
<keyword evidence="14" id="KW-1185">Reference proteome</keyword>
<dbReference type="Pfam" id="PF00580">
    <property type="entry name" value="UvrD-helicase"/>
    <property type="match status" value="1"/>
</dbReference>
<dbReference type="InterPro" id="IPR013986">
    <property type="entry name" value="DExx_box_DNA_helicase_dom_sf"/>
</dbReference>
<keyword evidence="6" id="KW-0413">Isomerase</keyword>
<evidence type="ECO:0000313" key="13">
    <source>
        <dbReference type="EMBL" id="EFY08075.1"/>
    </source>
</evidence>
<dbReference type="PROSITE" id="PS51198">
    <property type="entry name" value="UVRD_HELICASE_ATP_BIND"/>
    <property type="match status" value="1"/>
</dbReference>
<dbReference type="SUPFAM" id="SSF52540">
    <property type="entry name" value="P-loop containing nucleoside triphosphate hydrolases"/>
    <property type="match status" value="1"/>
</dbReference>
<evidence type="ECO:0000256" key="8">
    <source>
        <dbReference type="ARBA" id="ARBA00034808"/>
    </source>
</evidence>
<dbReference type="eggNOG" id="COG0210">
    <property type="taxonomic scope" value="Bacteria"/>
</dbReference>
<dbReference type="Gene3D" id="1.10.486.10">
    <property type="entry name" value="PCRA, domain 4"/>
    <property type="match status" value="1"/>
</dbReference>
<evidence type="ECO:0000256" key="2">
    <source>
        <dbReference type="ARBA" id="ARBA00022741"/>
    </source>
</evidence>
<dbReference type="GO" id="GO:0005829">
    <property type="term" value="C:cytosol"/>
    <property type="evidence" value="ECO:0007669"/>
    <property type="project" value="TreeGrafter"/>
</dbReference>
<dbReference type="InterPro" id="IPR014016">
    <property type="entry name" value="UvrD-like_ATP-bd"/>
</dbReference>
<evidence type="ECO:0000256" key="1">
    <source>
        <dbReference type="ARBA" id="ARBA00009922"/>
    </source>
</evidence>
<dbReference type="PROSITE" id="PS51217">
    <property type="entry name" value="UVRD_HELICASE_CTER"/>
    <property type="match status" value="1"/>
</dbReference>